<evidence type="ECO:0000313" key="1">
    <source>
        <dbReference type="EMBL" id="KFB49041.1"/>
    </source>
</evidence>
<dbReference type="VEuPathDB" id="VectorBase:ASIC017052"/>
<keyword evidence="3" id="KW-1185">Reference proteome</keyword>
<dbReference type="EMBL" id="KE525342">
    <property type="protein sequence ID" value="KFB49041.1"/>
    <property type="molecule type" value="Genomic_DNA"/>
</dbReference>
<reference evidence="1 3" key="1">
    <citation type="journal article" date="2014" name="BMC Genomics">
        <title>Genome sequence of Anopheles sinensis provides insight into genetics basis of mosquito competence for malaria parasites.</title>
        <authorList>
            <person name="Zhou D."/>
            <person name="Zhang D."/>
            <person name="Ding G."/>
            <person name="Shi L."/>
            <person name="Hou Q."/>
            <person name="Ye Y."/>
            <person name="Xu Y."/>
            <person name="Zhou H."/>
            <person name="Xiong C."/>
            <person name="Li S."/>
            <person name="Yu J."/>
            <person name="Hong S."/>
            <person name="Yu X."/>
            <person name="Zou P."/>
            <person name="Chen C."/>
            <person name="Chang X."/>
            <person name="Wang W."/>
            <person name="Lv Y."/>
            <person name="Sun Y."/>
            <person name="Ma L."/>
            <person name="Shen B."/>
            <person name="Zhu C."/>
        </authorList>
    </citation>
    <scope>NUCLEOTIDE SEQUENCE [LARGE SCALE GENOMIC DNA]</scope>
</reference>
<sequence>MGKGATKGCETASSWTETPVKRCVSKPLSWACIAPDGAIVDPIWKPDDDPVGRFHPVRLDLL</sequence>
<dbReference type="AlphaFoldDB" id="A0A084WFP7"/>
<dbReference type="EnsemblMetazoa" id="ASIC017052-RA">
    <property type="protein sequence ID" value="ASIC017052-PA"/>
    <property type="gene ID" value="ASIC017052"/>
</dbReference>
<organism evidence="1">
    <name type="scientific">Anopheles sinensis</name>
    <name type="common">Mosquito</name>
    <dbReference type="NCBI Taxonomy" id="74873"/>
    <lineage>
        <taxon>Eukaryota</taxon>
        <taxon>Metazoa</taxon>
        <taxon>Ecdysozoa</taxon>
        <taxon>Arthropoda</taxon>
        <taxon>Hexapoda</taxon>
        <taxon>Insecta</taxon>
        <taxon>Pterygota</taxon>
        <taxon>Neoptera</taxon>
        <taxon>Endopterygota</taxon>
        <taxon>Diptera</taxon>
        <taxon>Nematocera</taxon>
        <taxon>Culicoidea</taxon>
        <taxon>Culicidae</taxon>
        <taxon>Anophelinae</taxon>
        <taxon>Anopheles</taxon>
    </lineage>
</organism>
<accession>A0A084WFP7</accession>
<reference evidence="2" key="2">
    <citation type="submission" date="2020-05" db="UniProtKB">
        <authorList>
            <consortium name="EnsemblMetazoa"/>
        </authorList>
    </citation>
    <scope>IDENTIFICATION</scope>
</reference>
<proteinExistence type="predicted"/>
<evidence type="ECO:0000313" key="3">
    <source>
        <dbReference type="Proteomes" id="UP000030765"/>
    </source>
</evidence>
<protein>
    <submittedName>
        <fullName evidence="1 2">Transposase</fullName>
    </submittedName>
</protein>
<dbReference type="EMBL" id="ATLV01023383">
    <property type="status" value="NOT_ANNOTATED_CDS"/>
    <property type="molecule type" value="Genomic_DNA"/>
</dbReference>
<evidence type="ECO:0000313" key="2">
    <source>
        <dbReference type="EnsemblMetazoa" id="ASIC017052-PA"/>
    </source>
</evidence>
<name>A0A084WFP7_ANOSI</name>
<dbReference type="Proteomes" id="UP000030765">
    <property type="component" value="Unassembled WGS sequence"/>
</dbReference>
<gene>
    <name evidence="1" type="ORF">ZHAS_00017052</name>
</gene>